<dbReference type="Pfam" id="PF12710">
    <property type="entry name" value="HAD"/>
    <property type="match status" value="1"/>
</dbReference>
<dbReference type="InterPro" id="IPR036412">
    <property type="entry name" value="HAD-like_sf"/>
</dbReference>
<dbReference type="CDD" id="cd13963">
    <property type="entry name" value="PT_UbiA_2"/>
    <property type="match status" value="1"/>
</dbReference>
<dbReference type="AlphaFoldDB" id="A0A5E7J097"/>
<evidence type="ECO:0000256" key="1">
    <source>
        <dbReference type="ARBA" id="ARBA00004141"/>
    </source>
</evidence>
<feature type="transmembrane region" description="Helical" evidence="6">
    <location>
        <begin position="435"/>
        <end position="453"/>
    </location>
</feature>
<keyword evidence="2" id="KW-1003">Cell membrane</keyword>
<keyword evidence="4 6" id="KW-1133">Transmembrane helix</keyword>
<dbReference type="InterPro" id="IPR000537">
    <property type="entry name" value="UbiA_prenyltransferase"/>
</dbReference>
<feature type="transmembrane region" description="Helical" evidence="6">
    <location>
        <begin position="330"/>
        <end position="350"/>
    </location>
</feature>
<dbReference type="GO" id="GO:0016765">
    <property type="term" value="F:transferase activity, transferring alkyl or aryl (other than methyl) groups"/>
    <property type="evidence" value="ECO:0007669"/>
    <property type="project" value="InterPro"/>
</dbReference>
<proteinExistence type="predicted"/>
<evidence type="ECO:0000256" key="6">
    <source>
        <dbReference type="SAM" id="Phobius"/>
    </source>
</evidence>
<evidence type="ECO:0000256" key="5">
    <source>
        <dbReference type="ARBA" id="ARBA00023136"/>
    </source>
</evidence>
<gene>
    <name evidence="7" type="primary">cyoE_1</name>
    <name evidence="7" type="ORF">PS880_01840</name>
</gene>
<evidence type="ECO:0000256" key="4">
    <source>
        <dbReference type="ARBA" id="ARBA00022989"/>
    </source>
</evidence>
<feature type="transmembrane region" description="Helical" evidence="6">
    <location>
        <begin position="233"/>
        <end position="257"/>
    </location>
</feature>
<sequence>MKVFQRETRPLKQQKAPSRPFVVDLDGTLLRSDLLFECVMAFVRRQPWRWIQPLVWLCRGKAFLKEQLAKATVIDVTLLPYDPDVLAMIEAQRKEGRKIVLATASHHSLALRVAEHLKVFDDVLATSLECNLSGTHKRDLLVTLYGERGFDYVGNAFEDLSIWRAAERAYVVNPMPGVEHATKRLINVEQVVCTGATNFRDWYKAFRIHQWAKNTLIFVPLLAAHQFGNPFLLWHGVLAFVFFGLCASGVYVLNDLLDLEDDRRHPRKRNRPFASGRLSIKSGLMAFPCLLLGAFLGAWWCLPWPFVTVLATYYVLTLVYSLALKRVMALDVIALALLYTLRIIAGGAAFELELTVWMLAFSMFMFLSLALVKRYAELQAALCCGVTGKTGGRDYYPSDLAMLSSLGAASGYLAVMVLALYIHDSTTVALYSHPQLIWLACPLLLFWITRVWMLTHRGKMNDDPVVFALRDRLSLVMGAMFGLIFWLAA</sequence>
<dbReference type="InterPro" id="IPR044878">
    <property type="entry name" value="UbiA_sf"/>
</dbReference>
<dbReference type="Gene3D" id="3.40.50.1000">
    <property type="entry name" value="HAD superfamily/HAD-like"/>
    <property type="match status" value="1"/>
</dbReference>
<keyword evidence="7" id="KW-0808">Transferase</keyword>
<dbReference type="GO" id="GO:0005886">
    <property type="term" value="C:plasma membrane"/>
    <property type="evidence" value="ECO:0007669"/>
    <property type="project" value="TreeGrafter"/>
</dbReference>
<dbReference type="InterPro" id="IPR023214">
    <property type="entry name" value="HAD_sf"/>
</dbReference>
<dbReference type="EMBL" id="CABVIH010000007">
    <property type="protein sequence ID" value="VVO81720.1"/>
    <property type="molecule type" value="Genomic_DNA"/>
</dbReference>
<feature type="transmembrane region" description="Helical" evidence="6">
    <location>
        <begin position="400"/>
        <end position="423"/>
    </location>
</feature>
<evidence type="ECO:0000313" key="7">
    <source>
        <dbReference type="EMBL" id="VVO81720.1"/>
    </source>
</evidence>
<dbReference type="InterPro" id="IPR039653">
    <property type="entry name" value="Prenyltransferase"/>
</dbReference>
<comment type="subcellular location">
    <subcellularLocation>
        <location evidence="1">Membrane</location>
        <topology evidence="1">Multi-pass membrane protein</topology>
    </subcellularLocation>
</comment>
<accession>A0A5E7J097</accession>
<dbReference type="Pfam" id="PF01040">
    <property type="entry name" value="UbiA"/>
    <property type="match status" value="1"/>
</dbReference>
<dbReference type="Proteomes" id="UP000375525">
    <property type="component" value="Unassembled WGS sequence"/>
</dbReference>
<dbReference type="PANTHER" id="PTHR11048:SF5">
    <property type="entry name" value="DECAPRENYL-PHOSPHATE PHOSPHORIBOSYLTRANSFERASE"/>
    <property type="match status" value="1"/>
</dbReference>
<dbReference type="Gene3D" id="1.10.357.140">
    <property type="entry name" value="UbiA prenyltransferase"/>
    <property type="match status" value="1"/>
</dbReference>
<feature type="transmembrane region" description="Helical" evidence="6">
    <location>
        <begin position="356"/>
        <end position="372"/>
    </location>
</feature>
<feature type="transmembrane region" description="Helical" evidence="6">
    <location>
        <begin position="306"/>
        <end position="323"/>
    </location>
</feature>
<reference evidence="7 8" key="1">
    <citation type="submission" date="2019-09" db="EMBL/GenBank/DDBJ databases">
        <authorList>
            <person name="Chandra G."/>
            <person name="Truman W A."/>
        </authorList>
    </citation>
    <scope>NUCLEOTIDE SEQUENCE [LARGE SCALE GENOMIC DNA]</scope>
    <source>
        <strain evidence="7">PS880</strain>
    </source>
</reference>
<dbReference type="PANTHER" id="PTHR11048">
    <property type="entry name" value="PRENYLTRANSFERASES"/>
    <property type="match status" value="1"/>
</dbReference>
<protein>
    <submittedName>
        <fullName evidence="7">Protoheme IX farnesyltransferase</fullName>
        <ecNumber evidence="7">2.5.1.-</ecNumber>
    </submittedName>
</protein>
<feature type="transmembrane region" description="Helical" evidence="6">
    <location>
        <begin position="465"/>
        <end position="488"/>
    </location>
</feature>
<name>A0A5E7J097_PSEFL</name>
<keyword evidence="3 6" id="KW-0812">Transmembrane</keyword>
<dbReference type="NCBIfam" id="NF006088">
    <property type="entry name" value="PRK08238.1"/>
    <property type="match status" value="1"/>
</dbReference>
<evidence type="ECO:0000256" key="2">
    <source>
        <dbReference type="ARBA" id="ARBA00022475"/>
    </source>
</evidence>
<evidence type="ECO:0000313" key="8">
    <source>
        <dbReference type="Proteomes" id="UP000375525"/>
    </source>
</evidence>
<dbReference type="OrthoDB" id="9803632at2"/>
<feature type="transmembrane region" description="Helical" evidence="6">
    <location>
        <begin position="278"/>
        <end position="300"/>
    </location>
</feature>
<dbReference type="GO" id="GO:0009247">
    <property type="term" value="P:glycolipid biosynthetic process"/>
    <property type="evidence" value="ECO:0007669"/>
    <property type="project" value="TreeGrafter"/>
</dbReference>
<keyword evidence="5 6" id="KW-0472">Membrane</keyword>
<dbReference type="EC" id="2.5.1.-" evidence="7"/>
<evidence type="ECO:0000256" key="3">
    <source>
        <dbReference type="ARBA" id="ARBA00022692"/>
    </source>
</evidence>
<dbReference type="SUPFAM" id="SSF56784">
    <property type="entry name" value="HAD-like"/>
    <property type="match status" value="1"/>
</dbReference>
<organism evidence="7 8">
    <name type="scientific">Pseudomonas fluorescens</name>
    <dbReference type="NCBI Taxonomy" id="294"/>
    <lineage>
        <taxon>Bacteria</taxon>
        <taxon>Pseudomonadati</taxon>
        <taxon>Pseudomonadota</taxon>
        <taxon>Gammaproteobacteria</taxon>
        <taxon>Pseudomonadales</taxon>
        <taxon>Pseudomonadaceae</taxon>
        <taxon>Pseudomonas</taxon>
    </lineage>
</organism>
<dbReference type="RefSeq" id="WP_150779476.1">
    <property type="nucleotide sequence ID" value="NZ_CABVIH010000007.1"/>
</dbReference>